<name>A0A1W9KQT2_9BURK</name>
<evidence type="ECO:0000313" key="3">
    <source>
        <dbReference type="Proteomes" id="UP000192505"/>
    </source>
</evidence>
<comment type="caution">
    <text evidence="2">The sequence shown here is derived from an EMBL/GenBank/DDBJ whole genome shotgun (WGS) entry which is preliminary data.</text>
</comment>
<dbReference type="AlphaFoldDB" id="A0A1W9KQT2"/>
<dbReference type="Proteomes" id="UP000192505">
    <property type="component" value="Unassembled WGS sequence"/>
</dbReference>
<dbReference type="InterPro" id="IPR027383">
    <property type="entry name" value="Znf_put"/>
</dbReference>
<evidence type="ECO:0000259" key="1">
    <source>
        <dbReference type="Pfam" id="PF13490"/>
    </source>
</evidence>
<accession>A0A1W9KQT2</accession>
<reference evidence="2 3" key="1">
    <citation type="submission" date="2017-01" db="EMBL/GenBank/DDBJ databases">
        <title>Novel large sulfur bacteria in the metagenomes of groundwater-fed chemosynthetic microbial mats in the Lake Huron basin.</title>
        <authorList>
            <person name="Sharrar A.M."/>
            <person name="Flood B.E."/>
            <person name="Bailey J.V."/>
            <person name="Jones D.S."/>
            <person name="Biddanda B."/>
            <person name="Ruberg S.A."/>
            <person name="Marcus D.N."/>
            <person name="Dick G.J."/>
        </authorList>
    </citation>
    <scope>NUCLEOTIDE SEQUENCE [LARGE SCALE GENOMIC DNA]</scope>
    <source>
        <strain evidence="2">A7</strain>
    </source>
</reference>
<organism evidence="2 3">
    <name type="scientific">Rhodoferax ferrireducens</name>
    <dbReference type="NCBI Taxonomy" id="192843"/>
    <lineage>
        <taxon>Bacteria</taxon>
        <taxon>Pseudomonadati</taxon>
        <taxon>Pseudomonadota</taxon>
        <taxon>Betaproteobacteria</taxon>
        <taxon>Burkholderiales</taxon>
        <taxon>Comamonadaceae</taxon>
        <taxon>Rhodoferax</taxon>
    </lineage>
</organism>
<dbReference type="Pfam" id="PF13490">
    <property type="entry name" value="zf-HC2"/>
    <property type="match status" value="1"/>
</dbReference>
<evidence type="ECO:0000313" key="2">
    <source>
        <dbReference type="EMBL" id="OQW86588.1"/>
    </source>
</evidence>
<proteinExistence type="predicted"/>
<gene>
    <name evidence="2" type="ORF">BWK72_16735</name>
</gene>
<protein>
    <recommendedName>
        <fullName evidence="1">Putative zinc-finger domain-containing protein</fullName>
    </recommendedName>
</protein>
<sequence>MPLNRSCKEVTALVIAREDRALPWQDRLAVRMHMAICVTCPTFERQVLTMRNAMRQWRTYQETDAGPGTGDPPV</sequence>
<dbReference type="EMBL" id="MTEI01000015">
    <property type="protein sequence ID" value="OQW86588.1"/>
    <property type="molecule type" value="Genomic_DNA"/>
</dbReference>
<feature type="domain" description="Putative zinc-finger" evidence="1">
    <location>
        <begin position="7"/>
        <end position="40"/>
    </location>
</feature>